<dbReference type="GO" id="GO:0003677">
    <property type="term" value="F:DNA binding"/>
    <property type="evidence" value="ECO:0007669"/>
    <property type="project" value="InterPro"/>
</dbReference>
<dbReference type="OrthoDB" id="2112710at2"/>
<gene>
    <name evidence="1" type="ordered locus">Halsa_0067</name>
</gene>
<accession>E4RN95</accession>
<evidence type="ECO:0000313" key="2">
    <source>
        <dbReference type="Proteomes" id="UP000007434"/>
    </source>
</evidence>
<evidence type="ECO:0000313" key="1">
    <source>
        <dbReference type="EMBL" id="ADQ13563.1"/>
    </source>
</evidence>
<dbReference type="Gene3D" id="3.90.580.10">
    <property type="entry name" value="Zinc finger, CHC2-type domain"/>
    <property type="match status" value="1"/>
</dbReference>
<dbReference type="KEGG" id="has:Halsa_0067"/>
<reference evidence="1 2" key="2">
    <citation type="journal article" date="2011" name="J. Bacteriol.">
        <title>Complete Genome Sequence of the Haloalkaliphilic, Hydrogen Producing Halanaerobium hydrogenoformans.</title>
        <authorList>
            <person name="Brown S.D."/>
            <person name="Begemann M.B."/>
            <person name="Mormile M.R."/>
            <person name="Wall J.D."/>
            <person name="Han C.S."/>
            <person name="Goodwin L.A."/>
            <person name="Pitluck S."/>
            <person name="Land M.L."/>
            <person name="Hauser L.J."/>
            <person name="Elias D.A."/>
        </authorList>
    </citation>
    <scope>NUCLEOTIDE SEQUENCE [LARGE SCALE GENOMIC DNA]</scope>
    <source>
        <strain evidence="2">sapolanicus</strain>
    </source>
</reference>
<dbReference type="eggNOG" id="COG0358">
    <property type="taxonomic scope" value="Bacteria"/>
</dbReference>
<dbReference type="STRING" id="656519.Halsa_0067"/>
<protein>
    <submittedName>
        <fullName evidence="1">Uncharacterized protein</fullName>
    </submittedName>
</protein>
<dbReference type="EMBL" id="CP002304">
    <property type="protein sequence ID" value="ADQ13563.1"/>
    <property type="molecule type" value="Genomic_DNA"/>
</dbReference>
<reference evidence="1 2" key="1">
    <citation type="submission" date="2010-11" db="EMBL/GenBank/DDBJ databases">
        <title>Complete sequence of Halanaerobium sp. sapolanicus.</title>
        <authorList>
            <consortium name="US DOE Joint Genome Institute"/>
            <person name="Lucas S."/>
            <person name="Copeland A."/>
            <person name="Lapidus A."/>
            <person name="Cheng J.-F."/>
            <person name="Bruce D."/>
            <person name="Goodwin L."/>
            <person name="Pitluck S."/>
            <person name="Davenport K."/>
            <person name="Detter J.C."/>
            <person name="Han C."/>
            <person name="Tapia R."/>
            <person name="Land M."/>
            <person name="Hauser L."/>
            <person name="Jeffries C."/>
            <person name="Kyrpides N."/>
            <person name="Ivanova N."/>
            <person name="Mikhailova N."/>
            <person name="Begemann M.B."/>
            <person name="Mormile M.R."/>
            <person name="Wall J.D."/>
            <person name="Elias D.A."/>
            <person name="Woyke T."/>
        </authorList>
    </citation>
    <scope>NUCLEOTIDE SEQUENCE [LARGE SCALE GENOMIC DNA]</scope>
    <source>
        <strain evidence="2">sapolanicus</strain>
    </source>
</reference>
<proteinExistence type="predicted"/>
<dbReference type="InterPro" id="IPR036977">
    <property type="entry name" value="DNA_primase_Znf_CHC2"/>
</dbReference>
<dbReference type="Proteomes" id="UP000007434">
    <property type="component" value="Chromosome"/>
</dbReference>
<dbReference type="GO" id="GO:0006260">
    <property type="term" value="P:DNA replication"/>
    <property type="evidence" value="ECO:0007669"/>
    <property type="project" value="InterPro"/>
</dbReference>
<dbReference type="AlphaFoldDB" id="E4RN95"/>
<organism evidence="1 2">
    <name type="scientific">Halanaerobium hydrogeniformans</name>
    <name type="common">Halanaerobium sp. (strain sapolanicus)</name>
    <dbReference type="NCBI Taxonomy" id="656519"/>
    <lineage>
        <taxon>Bacteria</taxon>
        <taxon>Bacillati</taxon>
        <taxon>Bacillota</taxon>
        <taxon>Clostridia</taxon>
        <taxon>Halanaerobiales</taxon>
        <taxon>Halanaerobiaceae</taxon>
        <taxon>Halanaerobium</taxon>
    </lineage>
</organism>
<dbReference type="HOGENOM" id="CLU_1719796_0_0_9"/>
<sequence>MLNEKAKSIFIETMEAIKTQEFILNNKDGDFFGKVCCGQEKVVSRDKKTGKERFICEEELLIDPIKNTYQCNKCGSKGTIIEWYSKAHGCNFSESIQYINDYYNLNLLKDIDESNMNRIMKLVENYNDLYIKSLEIDSLLIIIDDLVNIFSF</sequence>
<dbReference type="SUPFAM" id="SSF57783">
    <property type="entry name" value="Zinc beta-ribbon"/>
    <property type="match status" value="1"/>
</dbReference>
<dbReference type="GO" id="GO:0008270">
    <property type="term" value="F:zinc ion binding"/>
    <property type="evidence" value="ECO:0007669"/>
    <property type="project" value="InterPro"/>
</dbReference>
<dbReference type="RefSeq" id="WP_013404669.1">
    <property type="nucleotide sequence ID" value="NC_014654.1"/>
</dbReference>
<keyword evidence="2" id="KW-1185">Reference proteome</keyword>
<name>E4RN95_HALHG</name>